<dbReference type="Proteomes" id="UP001497623">
    <property type="component" value="Unassembled WGS sequence"/>
</dbReference>
<gene>
    <name evidence="6" type="ORF">MNOR_LOCUS34015</name>
</gene>
<accession>A0AAV2SCP6</accession>
<evidence type="ECO:0000313" key="7">
    <source>
        <dbReference type="Proteomes" id="UP001497623"/>
    </source>
</evidence>
<evidence type="ECO:0000259" key="5">
    <source>
        <dbReference type="Pfam" id="PF16529"/>
    </source>
</evidence>
<keyword evidence="4" id="KW-0677">Repeat</keyword>
<evidence type="ECO:0000256" key="3">
    <source>
        <dbReference type="ARBA" id="ARBA00022574"/>
    </source>
</evidence>
<organism evidence="6 7">
    <name type="scientific">Meganyctiphanes norvegica</name>
    <name type="common">Northern krill</name>
    <name type="synonym">Thysanopoda norvegica</name>
    <dbReference type="NCBI Taxonomy" id="48144"/>
    <lineage>
        <taxon>Eukaryota</taxon>
        <taxon>Metazoa</taxon>
        <taxon>Ecdysozoa</taxon>
        <taxon>Arthropoda</taxon>
        <taxon>Crustacea</taxon>
        <taxon>Multicrustacea</taxon>
        <taxon>Malacostraca</taxon>
        <taxon>Eumalacostraca</taxon>
        <taxon>Eucarida</taxon>
        <taxon>Euphausiacea</taxon>
        <taxon>Euphausiidae</taxon>
        <taxon>Meganyctiphanes</taxon>
    </lineage>
</organism>
<feature type="domain" description="Enhancer of mRNA-decapping protein 4 WD40 repeat region" evidence="5">
    <location>
        <begin position="54"/>
        <end position="160"/>
    </location>
</feature>
<dbReference type="GO" id="GO:0031087">
    <property type="term" value="P:deadenylation-independent decapping of nuclear-transcribed mRNA"/>
    <property type="evidence" value="ECO:0007669"/>
    <property type="project" value="InterPro"/>
</dbReference>
<evidence type="ECO:0000256" key="2">
    <source>
        <dbReference type="ARBA" id="ARBA00022490"/>
    </source>
</evidence>
<feature type="non-terminal residue" evidence="6">
    <location>
        <position position="180"/>
    </location>
</feature>
<sequence length="180" mass="19761">MESTGYKDGSAILQALLKTSRQTIVFSGSEEKSSEAVLHSEVRVEVGATDHTSGSSEIATRNVTNYPWDLNYLAGSLVAVHCSGAYLAYAIKAPQKSSGMVRIMHRISGDRGLVKNIRGMVRDMAFAHLNHRIILAFTDQFGTLYIWEVTPSDTEGQLKAQSCDVNTADDSTADRYRRCP</sequence>
<comment type="subcellular location">
    <subcellularLocation>
        <location evidence="1">Cytoplasm</location>
    </subcellularLocation>
</comment>
<proteinExistence type="predicted"/>
<dbReference type="AlphaFoldDB" id="A0AAV2SCP6"/>
<dbReference type="Pfam" id="PF16529">
    <property type="entry name" value="Ge1_WD40"/>
    <property type="match status" value="1"/>
</dbReference>
<protein>
    <recommendedName>
        <fullName evidence="5">Enhancer of mRNA-decapping protein 4 WD40 repeat region domain-containing protein</fullName>
    </recommendedName>
</protein>
<keyword evidence="3" id="KW-0853">WD repeat</keyword>
<dbReference type="InterPro" id="IPR045152">
    <property type="entry name" value="EDC4-like"/>
</dbReference>
<keyword evidence="7" id="KW-1185">Reference proteome</keyword>
<dbReference type="PANTHER" id="PTHR15598">
    <property type="entry name" value="ENHANCER OF MRNA-DECAPPING PROTEIN 4"/>
    <property type="match status" value="1"/>
</dbReference>
<dbReference type="GO" id="GO:0000932">
    <property type="term" value="C:P-body"/>
    <property type="evidence" value="ECO:0007669"/>
    <property type="project" value="TreeGrafter"/>
</dbReference>
<reference evidence="6 7" key="1">
    <citation type="submission" date="2024-05" db="EMBL/GenBank/DDBJ databases">
        <authorList>
            <person name="Wallberg A."/>
        </authorList>
    </citation>
    <scope>NUCLEOTIDE SEQUENCE [LARGE SCALE GENOMIC DNA]</scope>
</reference>
<evidence type="ECO:0000313" key="6">
    <source>
        <dbReference type="EMBL" id="CAL4170551.1"/>
    </source>
</evidence>
<name>A0AAV2SCP6_MEGNR</name>
<dbReference type="InterPro" id="IPR032401">
    <property type="entry name" value="EDC4_WD40"/>
</dbReference>
<evidence type="ECO:0000256" key="4">
    <source>
        <dbReference type="ARBA" id="ARBA00022737"/>
    </source>
</evidence>
<dbReference type="EMBL" id="CAXKWB010050899">
    <property type="protein sequence ID" value="CAL4170551.1"/>
    <property type="molecule type" value="Genomic_DNA"/>
</dbReference>
<comment type="caution">
    <text evidence="6">The sequence shown here is derived from an EMBL/GenBank/DDBJ whole genome shotgun (WGS) entry which is preliminary data.</text>
</comment>
<dbReference type="PANTHER" id="PTHR15598:SF5">
    <property type="entry name" value="ENHANCER OF MRNA-DECAPPING PROTEIN 4"/>
    <property type="match status" value="1"/>
</dbReference>
<evidence type="ECO:0000256" key="1">
    <source>
        <dbReference type="ARBA" id="ARBA00004496"/>
    </source>
</evidence>
<keyword evidence="2" id="KW-0963">Cytoplasm</keyword>